<dbReference type="GO" id="GO:0005737">
    <property type="term" value="C:cytoplasm"/>
    <property type="evidence" value="ECO:0007669"/>
    <property type="project" value="TreeGrafter"/>
</dbReference>
<dbReference type="EMBL" id="BARS01046232">
    <property type="protein sequence ID" value="GAG40835.1"/>
    <property type="molecule type" value="Genomic_DNA"/>
</dbReference>
<dbReference type="AlphaFoldDB" id="X0XCL1"/>
<gene>
    <name evidence="1" type="ORF">S01H1_69615</name>
</gene>
<dbReference type="InterPro" id="IPR036278">
    <property type="entry name" value="Sialidase_sf"/>
</dbReference>
<dbReference type="Gene3D" id="2.120.10.10">
    <property type="match status" value="1"/>
</dbReference>
<evidence type="ECO:0000313" key="1">
    <source>
        <dbReference type="EMBL" id="GAG40835.1"/>
    </source>
</evidence>
<organism evidence="1">
    <name type="scientific">marine sediment metagenome</name>
    <dbReference type="NCBI Taxonomy" id="412755"/>
    <lineage>
        <taxon>unclassified sequences</taxon>
        <taxon>metagenomes</taxon>
        <taxon>ecological metagenomes</taxon>
    </lineage>
</organism>
<comment type="caution">
    <text evidence="1">The sequence shown here is derived from an EMBL/GenBank/DDBJ whole genome shotgun (WGS) entry which is preliminary data.</text>
</comment>
<name>X0XCL1_9ZZZZ</name>
<dbReference type="SUPFAM" id="SSF50939">
    <property type="entry name" value="Sialidases"/>
    <property type="match status" value="1"/>
</dbReference>
<dbReference type="GO" id="GO:0009313">
    <property type="term" value="P:oligosaccharide catabolic process"/>
    <property type="evidence" value="ECO:0007669"/>
    <property type="project" value="TreeGrafter"/>
</dbReference>
<dbReference type="PANTHER" id="PTHR10628:SF30">
    <property type="entry name" value="EXO-ALPHA-SIALIDASE"/>
    <property type="match status" value="1"/>
</dbReference>
<dbReference type="InterPro" id="IPR026856">
    <property type="entry name" value="Sialidase_fam"/>
</dbReference>
<reference evidence="1" key="1">
    <citation type="journal article" date="2014" name="Front. Microbiol.">
        <title>High frequency of phylogenetically diverse reductive dehalogenase-homologous genes in deep subseafloor sedimentary metagenomes.</title>
        <authorList>
            <person name="Kawai M."/>
            <person name="Futagami T."/>
            <person name="Toyoda A."/>
            <person name="Takaki Y."/>
            <person name="Nishi S."/>
            <person name="Hori S."/>
            <person name="Arai W."/>
            <person name="Tsubouchi T."/>
            <person name="Morono Y."/>
            <person name="Uchiyama I."/>
            <person name="Ito T."/>
            <person name="Fujiyama A."/>
            <person name="Inagaki F."/>
            <person name="Takami H."/>
        </authorList>
    </citation>
    <scope>NUCLEOTIDE SEQUENCE</scope>
    <source>
        <strain evidence="1">Expedition CK06-06</strain>
    </source>
</reference>
<proteinExistence type="predicted"/>
<dbReference type="GO" id="GO:0006689">
    <property type="term" value="P:ganglioside catabolic process"/>
    <property type="evidence" value="ECO:0007669"/>
    <property type="project" value="TreeGrafter"/>
</dbReference>
<dbReference type="CDD" id="cd15482">
    <property type="entry name" value="Sialidase_non-viral"/>
    <property type="match status" value="1"/>
</dbReference>
<evidence type="ECO:0008006" key="2">
    <source>
        <dbReference type="Google" id="ProtNLM"/>
    </source>
</evidence>
<protein>
    <recommendedName>
        <fullName evidence="2">Sialidase domain-containing protein</fullName>
    </recommendedName>
</protein>
<dbReference type="GO" id="GO:0004308">
    <property type="term" value="F:exo-alpha-sialidase activity"/>
    <property type="evidence" value="ECO:0007669"/>
    <property type="project" value="InterPro"/>
</dbReference>
<accession>X0XCL1</accession>
<dbReference type="PANTHER" id="PTHR10628">
    <property type="entry name" value="SIALIDASE"/>
    <property type="match status" value="1"/>
</dbReference>
<dbReference type="GO" id="GO:0016020">
    <property type="term" value="C:membrane"/>
    <property type="evidence" value="ECO:0007669"/>
    <property type="project" value="TreeGrafter"/>
</dbReference>
<feature type="non-terminal residue" evidence="1">
    <location>
        <position position="115"/>
    </location>
</feature>
<sequence length="115" mass="12671">MEQTDVFLSGQEGYPTHRIPSLQVTREGTVLAFAEGRAGRGDHNQNDILVKRSADGGRTWGPWGLVASDGRNSLNDASTIVVRETGRILVLYTRFPEGFHTNEVVPGYDGDRISR</sequence>